<dbReference type="EMBL" id="JACGWM010000003">
    <property type="protein sequence ID" value="KAL0383659.1"/>
    <property type="molecule type" value="Genomic_DNA"/>
</dbReference>
<dbReference type="SMART" id="SM00360">
    <property type="entry name" value="RRM"/>
    <property type="match status" value="1"/>
</dbReference>
<evidence type="ECO:0000313" key="6">
    <source>
        <dbReference type="EMBL" id="KAL0383659.1"/>
    </source>
</evidence>
<feature type="compositionally biased region" description="Low complexity" evidence="3">
    <location>
        <begin position="317"/>
        <end position="335"/>
    </location>
</feature>
<dbReference type="InterPro" id="IPR012677">
    <property type="entry name" value="Nucleotide-bd_a/b_plait_sf"/>
</dbReference>
<organism evidence="6">
    <name type="scientific">Sesamum calycinum</name>
    <dbReference type="NCBI Taxonomy" id="2727403"/>
    <lineage>
        <taxon>Eukaryota</taxon>
        <taxon>Viridiplantae</taxon>
        <taxon>Streptophyta</taxon>
        <taxon>Embryophyta</taxon>
        <taxon>Tracheophyta</taxon>
        <taxon>Spermatophyta</taxon>
        <taxon>Magnoliopsida</taxon>
        <taxon>eudicotyledons</taxon>
        <taxon>Gunneridae</taxon>
        <taxon>Pentapetalae</taxon>
        <taxon>asterids</taxon>
        <taxon>lamiids</taxon>
        <taxon>Lamiales</taxon>
        <taxon>Pedaliaceae</taxon>
        <taxon>Sesamum</taxon>
    </lineage>
</organism>
<dbReference type="PANTHER" id="PTHR10693:SF29">
    <property type="entry name" value="GB|AAD20086.1"/>
    <property type="match status" value="1"/>
</dbReference>
<evidence type="ECO:0000259" key="4">
    <source>
        <dbReference type="PROSITE" id="PS50102"/>
    </source>
</evidence>
<dbReference type="PROSITE" id="PS50102">
    <property type="entry name" value="RRM"/>
    <property type="match status" value="1"/>
</dbReference>
<dbReference type="Gene3D" id="3.30.70.330">
    <property type="match status" value="1"/>
</dbReference>
<name>A0AAW2RUZ8_9LAMI</name>
<protein>
    <submittedName>
        <fullName evidence="6">Nuclear transport factor 2</fullName>
    </submittedName>
</protein>
<feature type="domain" description="RRM" evidence="4">
    <location>
        <begin position="372"/>
        <end position="449"/>
    </location>
</feature>
<evidence type="ECO:0000256" key="1">
    <source>
        <dbReference type="ARBA" id="ARBA00022884"/>
    </source>
</evidence>
<dbReference type="InterPro" id="IPR018222">
    <property type="entry name" value="Nuclear_transport_factor_2_euk"/>
</dbReference>
<feature type="domain" description="NTF2" evidence="5">
    <location>
        <begin position="14"/>
        <end position="128"/>
    </location>
</feature>
<dbReference type="PANTHER" id="PTHR10693">
    <property type="entry name" value="RAS GTPASE-ACTIVATING PROTEIN-BINDING PROTEIN"/>
    <property type="match status" value="1"/>
</dbReference>
<evidence type="ECO:0000259" key="5">
    <source>
        <dbReference type="PROSITE" id="PS50177"/>
    </source>
</evidence>
<feature type="region of interest" description="Disordered" evidence="3">
    <location>
        <begin position="446"/>
        <end position="489"/>
    </location>
</feature>
<dbReference type="SUPFAM" id="SSF54427">
    <property type="entry name" value="NTF2-like"/>
    <property type="match status" value="1"/>
</dbReference>
<reference evidence="6" key="2">
    <citation type="journal article" date="2024" name="Plant">
        <title>Genomic evolution and insights into agronomic trait innovations of Sesamum species.</title>
        <authorList>
            <person name="Miao H."/>
            <person name="Wang L."/>
            <person name="Qu L."/>
            <person name="Liu H."/>
            <person name="Sun Y."/>
            <person name="Le M."/>
            <person name="Wang Q."/>
            <person name="Wei S."/>
            <person name="Zheng Y."/>
            <person name="Lin W."/>
            <person name="Duan Y."/>
            <person name="Cao H."/>
            <person name="Xiong S."/>
            <person name="Wang X."/>
            <person name="Wei L."/>
            <person name="Li C."/>
            <person name="Ma Q."/>
            <person name="Ju M."/>
            <person name="Zhao R."/>
            <person name="Li G."/>
            <person name="Mu C."/>
            <person name="Tian Q."/>
            <person name="Mei H."/>
            <person name="Zhang T."/>
            <person name="Gao T."/>
            <person name="Zhang H."/>
        </authorList>
    </citation>
    <scope>NUCLEOTIDE SEQUENCE</scope>
    <source>
        <strain evidence="6">KEN8</strain>
    </source>
</reference>
<dbReference type="InterPro" id="IPR035979">
    <property type="entry name" value="RBD_domain_sf"/>
</dbReference>
<dbReference type="GO" id="GO:0003729">
    <property type="term" value="F:mRNA binding"/>
    <property type="evidence" value="ECO:0007669"/>
    <property type="project" value="TreeGrafter"/>
</dbReference>
<dbReference type="SUPFAM" id="SSF54928">
    <property type="entry name" value="RNA-binding domain, RBD"/>
    <property type="match status" value="1"/>
</dbReference>
<dbReference type="InterPro" id="IPR032710">
    <property type="entry name" value="NTF2-like_dom_sf"/>
</dbReference>
<sequence length="489" mass="53393">MANQHAAPVTAAQVGSYFVQQYYQVFQQQRDYVHQFYTDSSSMIRVDGEISASASDMVKIHQLIMSLDFTGIEIKTINALESWSGGVLVVVSGSVKSRDFSGGRKFVQTFFLAPQEKGYFVLNDMFHFADEEVPHQTSVAQEQNVDCQPTISSHLPDPPGDSLFCISLSIVLGGTVSIGNFYWVTLLYDSDGYHVDQKLLNWSFSATVADYPLEEAARNYVNSFHIDGGEPVQEYSYQEPEPEPELETDQLDPEPEIEPVAEAVVGRLAEETPIEESSPFPQSAVTTSQEPQPSAQEPVAEPGKLTYASILRAKGKPPSSFISPPTITRTAPPAADRNHISQPSRQQSAPTSPNSRGYAGEGALPLKEGDLKSVYVRNLPSTVTSLDVLQEFKSFGNINSDGVFLRNRMDTGVCFAFIEFEDVQSAQNAIKASPIQFAGRRVYIEQRKPNPVASRGGRSGGRGSGGRGGRSSGRGSDRNGIRSNSLRGT</sequence>
<feature type="region of interest" description="Disordered" evidence="3">
    <location>
        <begin position="315"/>
        <end position="364"/>
    </location>
</feature>
<reference evidence="6" key="1">
    <citation type="submission" date="2020-06" db="EMBL/GenBank/DDBJ databases">
        <authorList>
            <person name="Li T."/>
            <person name="Hu X."/>
            <person name="Zhang T."/>
            <person name="Song X."/>
            <person name="Zhang H."/>
            <person name="Dai N."/>
            <person name="Sheng W."/>
            <person name="Hou X."/>
            <person name="Wei L."/>
        </authorList>
    </citation>
    <scope>NUCLEOTIDE SEQUENCE</scope>
    <source>
        <strain evidence="6">KEN8</strain>
        <tissue evidence="6">Leaf</tissue>
    </source>
</reference>
<dbReference type="GO" id="GO:1990904">
    <property type="term" value="C:ribonucleoprotein complex"/>
    <property type="evidence" value="ECO:0007669"/>
    <property type="project" value="TreeGrafter"/>
</dbReference>
<dbReference type="Gene3D" id="3.10.450.50">
    <property type="match status" value="1"/>
</dbReference>
<feature type="compositionally biased region" description="Gly residues" evidence="3">
    <location>
        <begin position="457"/>
        <end position="472"/>
    </location>
</feature>
<dbReference type="AlphaFoldDB" id="A0AAW2RUZ8"/>
<proteinExistence type="predicted"/>
<dbReference type="FunFam" id="3.10.450.50:FF:000003">
    <property type="entry name" value="Nuclear transport factor 2 family protein"/>
    <property type="match status" value="1"/>
</dbReference>
<evidence type="ECO:0000256" key="3">
    <source>
        <dbReference type="SAM" id="MobiDB-lite"/>
    </source>
</evidence>
<feature type="compositionally biased region" description="Acidic residues" evidence="3">
    <location>
        <begin position="240"/>
        <end position="255"/>
    </location>
</feature>
<dbReference type="Pfam" id="PF00076">
    <property type="entry name" value="RRM_1"/>
    <property type="match status" value="1"/>
</dbReference>
<dbReference type="InterPro" id="IPR002075">
    <property type="entry name" value="NTF2_dom"/>
</dbReference>
<accession>A0AAW2RUZ8</accession>
<dbReference type="InterPro" id="IPR039539">
    <property type="entry name" value="Ras_GTPase_bind_prot"/>
</dbReference>
<keyword evidence="1 2" id="KW-0694">RNA-binding</keyword>
<dbReference type="GO" id="GO:0005829">
    <property type="term" value="C:cytosol"/>
    <property type="evidence" value="ECO:0007669"/>
    <property type="project" value="TreeGrafter"/>
</dbReference>
<gene>
    <name evidence="6" type="ORF">Scaly_0653200</name>
</gene>
<feature type="compositionally biased region" description="Polar residues" evidence="3">
    <location>
        <begin position="340"/>
        <end position="355"/>
    </location>
</feature>
<dbReference type="InterPro" id="IPR000504">
    <property type="entry name" value="RRM_dom"/>
</dbReference>
<dbReference type="PROSITE" id="PS50177">
    <property type="entry name" value="NTF2_DOMAIN"/>
    <property type="match status" value="1"/>
</dbReference>
<dbReference type="CDD" id="cd00590">
    <property type="entry name" value="RRM_SF"/>
    <property type="match status" value="1"/>
</dbReference>
<comment type="caution">
    <text evidence="6">The sequence shown here is derived from an EMBL/GenBank/DDBJ whole genome shotgun (WGS) entry which is preliminary data.</text>
</comment>
<evidence type="ECO:0000256" key="2">
    <source>
        <dbReference type="PROSITE-ProRule" id="PRU00176"/>
    </source>
</evidence>
<dbReference type="Pfam" id="PF02136">
    <property type="entry name" value="NTF2"/>
    <property type="match status" value="1"/>
</dbReference>
<feature type="region of interest" description="Disordered" evidence="3">
    <location>
        <begin position="234"/>
        <end position="255"/>
    </location>
</feature>
<feature type="region of interest" description="Disordered" evidence="3">
    <location>
        <begin position="271"/>
        <end position="301"/>
    </location>
</feature>
<feature type="compositionally biased region" description="Polar residues" evidence="3">
    <location>
        <begin position="279"/>
        <end position="295"/>
    </location>
</feature>